<feature type="transmembrane region" description="Helical" evidence="1">
    <location>
        <begin position="309"/>
        <end position="328"/>
    </location>
</feature>
<dbReference type="EMBL" id="JAPNNL010000004">
    <property type="protein sequence ID" value="MDA0632128.1"/>
    <property type="molecule type" value="Genomic_DNA"/>
</dbReference>
<gene>
    <name evidence="2" type="ORF">OUY22_01770</name>
</gene>
<evidence type="ECO:0000256" key="1">
    <source>
        <dbReference type="SAM" id="Phobius"/>
    </source>
</evidence>
<sequence length="338" mass="35473">MHLTVTPARVRLPLAAALLLLAPVSAEYVTGYDTSTGDPLALVAGLVIFAPLYGAPALLIREAARRRGVGWPGMLALAAAFGIVQAGMIDQSLFSDSYRDIEGWSGTYLSTLVGPLGFSAYYAMSFIAGHVIWSYCVPIALVESLRPEAAGRPWLRVPGLVVAVALYAGAAALILSEHLRTERDHASAAELAGSAVAVALLVVYAFTLGRRRPRPRDVRVPRPLVVLVVSLVAALVFNVVPETWAGFACGLAVLAAAAALVSILARSPRWGDRHVAALAAGALLGRCVVGFLVVPLGDVSLMAKYGHNLVFFAGAALLAYHAVARPLGAVERDAPLDR</sequence>
<protein>
    <submittedName>
        <fullName evidence="2">Uncharacterized protein</fullName>
    </submittedName>
</protein>
<organism evidence="2 3">
    <name type="scientific">Nonomuraea corallina</name>
    <dbReference type="NCBI Taxonomy" id="2989783"/>
    <lineage>
        <taxon>Bacteria</taxon>
        <taxon>Bacillati</taxon>
        <taxon>Actinomycetota</taxon>
        <taxon>Actinomycetes</taxon>
        <taxon>Streptosporangiales</taxon>
        <taxon>Streptosporangiaceae</taxon>
        <taxon>Nonomuraea</taxon>
    </lineage>
</organism>
<evidence type="ECO:0000313" key="3">
    <source>
        <dbReference type="Proteomes" id="UP001144036"/>
    </source>
</evidence>
<name>A0ABT4S4J2_9ACTN</name>
<feature type="transmembrane region" description="Helical" evidence="1">
    <location>
        <begin position="220"/>
        <end position="238"/>
    </location>
</feature>
<keyword evidence="3" id="KW-1185">Reference proteome</keyword>
<keyword evidence="1" id="KW-0472">Membrane</keyword>
<keyword evidence="1" id="KW-1133">Transmembrane helix</keyword>
<feature type="transmembrane region" description="Helical" evidence="1">
    <location>
        <begin position="69"/>
        <end position="89"/>
    </location>
</feature>
<dbReference type="RefSeq" id="WP_270152908.1">
    <property type="nucleotide sequence ID" value="NZ_JAPNNL010000004.1"/>
</dbReference>
<feature type="transmembrane region" description="Helical" evidence="1">
    <location>
        <begin position="154"/>
        <end position="175"/>
    </location>
</feature>
<feature type="transmembrane region" description="Helical" evidence="1">
    <location>
        <begin position="277"/>
        <end position="297"/>
    </location>
</feature>
<feature type="transmembrane region" description="Helical" evidence="1">
    <location>
        <begin position="42"/>
        <end position="60"/>
    </location>
</feature>
<feature type="transmembrane region" description="Helical" evidence="1">
    <location>
        <begin position="187"/>
        <end position="208"/>
    </location>
</feature>
<feature type="transmembrane region" description="Helical" evidence="1">
    <location>
        <begin position="120"/>
        <end position="142"/>
    </location>
</feature>
<proteinExistence type="predicted"/>
<keyword evidence="1" id="KW-0812">Transmembrane</keyword>
<comment type="caution">
    <text evidence="2">The sequence shown here is derived from an EMBL/GenBank/DDBJ whole genome shotgun (WGS) entry which is preliminary data.</text>
</comment>
<feature type="transmembrane region" description="Helical" evidence="1">
    <location>
        <begin position="244"/>
        <end position="265"/>
    </location>
</feature>
<reference evidence="2" key="1">
    <citation type="submission" date="2022-11" db="EMBL/GenBank/DDBJ databases">
        <title>Nonomuraea corallina sp. nov., a new species of the genus Nonomuraea isolated from sea side sediment in Thai sea.</title>
        <authorList>
            <person name="Ngamcharungchit C."/>
            <person name="Matsumoto A."/>
            <person name="Suriyachadkun C."/>
            <person name="Panbangred W."/>
            <person name="Inahashi Y."/>
            <person name="Intra B."/>
        </authorList>
    </citation>
    <scope>NUCLEOTIDE SEQUENCE</scope>
    <source>
        <strain evidence="2">MCN248</strain>
    </source>
</reference>
<evidence type="ECO:0000313" key="2">
    <source>
        <dbReference type="EMBL" id="MDA0632128.1"/>
    </source>
</evidence>
<accession>A0ABT4S4J2</accession>
<dbReference type="Proteomes" id="UP001144036">
    <property type="component" value="Unassembled WGS sequence"/>
</dbReference>